<dbReference type="GO" id="GO:0005829">
    <property type="term" value="C:cytosol"/>
    <property type="evidence" value="ECO:0007669"/>
    <property type="project" value="TreeGrafter"/>
</dbReference>
<evidence type="ECO:0000256" key="10">
    <source>
        <dbReference type="RuleBase" id="RU004326"/>
    </source>
</evidence>
<dbReference type="InterPro" id="IPR016055">
    <property type="entry name" value="A-D-PHexomutase_a/b/a-I/II/III"/>
</dbReference>
<proteinExistence type="inferred from homology"/>
<protein>
    <recommendedName>
        <fullName evidence="8 9">Phosphoglucosamine mutase</fullName>
        <ecNumber evidence="7 9">5.4.2.10</ecNumber>
    </recommendedName>
</protein>
<evidence type="ECO:0000259" key="13">
    <source>
        <dbReference type="Pfam" id="PF02878"/>
    </source>
</evidence>
<dbReference type="GO" id="GO:0006048">
    <property type="term" value="P:UDP-N-acetylglucosamine biosynthetic process"/>
    <property type="evidence" value="ECO:0007669"/>
    <property type="project" value="TreeGrafter"/>
</dbReference>
<dbReference type="Gene3D" id="3.40.120.10">
    <property type="entry name" value="Alpha-D-Glucose-1,6-Bisphosphate, subunit A, domain 3"/>
    <property type="match status" value="3"/>
</dbReference>
<keyword evidence="4 9" id="KW-0460">Magnesium</keyword>
<dbReference type="Pfam" id="PF02880">
    <property type="entry name" value="PGM_PMM_III"/>
    <property type="match status" value="1"/>
</dbReference>
<dbReference type="EMBL" id="AP023321">
    <property type="protein sequence ID" value="BCI61521.1"/>
    <property type="molecule type" value="Genomic_DNA"/>
</dbReference>
<evidence type="ECO:0000256" key="8">
    <source>
        <dbReference type="ARBA" id="ARBA00068193"/>
    </source>
</evidence>
<evidence type="ECO:0000256" key="7">
    <source>
        <dbReference type="ARBA" id="ARBA00066330"/>
    </source>
</evidence>
<evidence type="ECO:0000313" key="16">
    <source>
        <dbReference type="EMBL" id="BCI61521.1"/>
    </source>
</evidence>
<feature type="active site" description="Phosphoserine intermediate" evidence="9">
    <location>
        <position position="101"/>
    </location>
</feature>
<dbReference type="KEGG" id="sman:C12CBH8_21600"/>
<feature type="modified residue" description="Phosphoserine" evidence="9">
    <location>
        <position position="101"/>
    </location>
</feature>
<evidence type="ECO:0000256" key="9">
    <source>
        <dbReference type="HAMAP-Rule" id="MF_01554"/>
    </source>
</evidence>
<dbReference type="EC" id="5.4.2.10" evidence="7 9"/>
<comment type="function">
    <text evidence="9 11">Catalyzes the conversion of glucosamine-6-phosphate to glucosamine-1-phosphate.</text>
</comment>
<evidence type="ECO:0000313" key="17">
    <source>
        <dbReference type="Proteomes" id="UP000593890"/>
    </source>
</evidence>
<dbReference type="PANTHER" id="PTHR42946:SF1">
    <property type="entry name" value="PHOSPHOGLUCOMUTASE (ALPHA-D-GLUCOSE-1,6-BISPHOSPHATE-DEPENDENT)"/>
    <property type="match status" value="1"/>
</dbReference>
<accession>A0A7I8D3X2</accession>
<dbReference type="SUPFAM" id="SSF55957">
    <property type="entry name" value="Phosphoglucomutase, C-terminal domain"/>
    <property type="match status" value="1"/>
</dbReference>
<dbReference type="FunFam" id="3.40.120.10:FF:000002">
    <property type="entry name" value="Phosphoglucosamine mutase"/>
    <property type="match status" value="1"/>
</dbReference>
<dbReference type="SUPFAM" id="SSF53738">
    <property type="entry name" value="Phosphoglucomutase, first 3 domains"/>
    <property type="match status" value="3"/>
</dbReference>
<organism evidence="16 17">
    <name type="scientific">Solibaculum mannosilyticum</name>
    <dbReference type="NCBI Taxonomy" id="2780922"/>
    <lineage>
        <taxon>Bacteria</taxon>
        <taxon>Bacillati</taxon>
        <taxon>Bacillota</taxon>
        <taxon>Clostridia</taxon>
        <taxon>Eubacteriales</taxon>
        <taxon>Oscillospiraceae</taxon>
        <taxon>Solibaculum</taxon>
    </lineage>
</organism>
<dbReference type="Proteomes" id="UP000593890">
    <property type="component" value="Chromosome"/>
</dbReference>
<feature type="domain" description="Alpha-D-phosphohexomutase alpha/beta/alpha" evidence="15">
    <location>
        <begin position="258"/>
        <end position="370"/>
    </location>
</feature>
<dbReference type="InterPro" id="IPR050060">
    <property type="entry name" value="Phosphoglucosamine_mutase"/>
</dbReference>
<dbReference type="HAMAP" id="MF_01554_B">
    <property type="entry name" value="GlmM_B"/>
    <property type="match status" value="1"/>
</dbReference>
<evidence type="ECO:0000256" key="4">
    <source>
        <dbReference type="ARBA" id="ARBA00022842"/>
    </source>
</evidence>
<dbReference type="InterPro" id="IPR005843">
    <property type="entry name" value="A-D-PHexomutase_C"/>
</dbReference>
<reference evidence="17" key="1">
    <citation type="submission" date="2020-07" db="EMBL/GenBank/DDBJ databases">
        <title>Complete genome sequencing of Clostridia bacterium strain 12CBH8.</title>
        <authorList>
            <person name="Sakamoto M."/>
            <person name="Murakami T."/>
            <person name="Mori H."/>
        </authorList>
    </citation>
    <scope>NUCLEOTIDE SEQUENCE [LARGE SCALE GENOMIC DNA]</scope>
    <source>
        <strain evidence="17">12CBH8</strain>
    </source>
</reference>
<evidence type="ECO:0000259" key="12">
    <source>
        <dbReference type="Pfam" id="PF00408"/>
    </source>
</evidence>
<evidence type="ECO:0000256" key="3">
    <source>
        <dbReference type="ARBA" id="ARBA00022723"/>
    </source>
</evidence>
<keyword evidence="5 9" id="KW-0413">Isomerase</keyword>
<comment type="cofactor">
    <cofactor evidence="9">
        <name>Mg(2+)</name>
        <dbReference type="ChEBI" id="CHEBI:18420"/>
    </cofactor>
    <text evidence="9">Binds 1 Mg(2+) ion per subunit.</text>
</comment>
<comment type="similarity">
    <text evidence="1 9 10">Belongs to the phosphohexose mutase family.</text>
</comment>
<dbReference type="PRINTS" id="PR00509">
    <property type="entry name" value="PGMPMM"/>
</dbReference>
<name>A0A7I8D3X2_9FIRM</name>
<sequence>MGRLFGTDGARGVANTELTCETAIQIGRAAAMVLAEASHHKPLILIGKDTRVSSDMLEAAMVAGLTSVGADVQLLGVVATPAVAYLVRKYKADAGVMISASHNPCEYNGIKLFNGEGFKLSDSLEEQIEAIVLDGAEQPPRPIGGDIGHVSTAKSAAEDYIRFVASTIDQSLFGMKVALDCANGSASYTAKKLFTTLGADVIMIHDQPDGVNINDKCGSTHMESLMETVKRFHCHLGLAFDGDADRCLAVDEKGELVDGDKIMAVFADQFMQEGTLKNDTVVVTVMSNLGFFRFCEEKGVKTVAAKVGDRYVLEQMLAGGHRLGGEQSGHIIFLDHNTTGDGQLTGAQLLNVLKKRGESLSKTASVMERYPQVMVNLRADSEQKKQFETDQKIRILVEEAEQKLGRDGRVLVRVSGTEPLVRVMVEGKDFDTINTLAVQLAKDIEARLV</sequence>
<keyword evidence="2 9" id="KW-0597">Phosphoprotein</keyword>
<feature type="binding site" evidence="9">
    <location>
        <position position="245"/>
    </location>
    <ligand>
        <name>Mg(2+)</name>
        <dbReference type="ChEBI" id="CHEBI:18420"/>
    </ligand>
</feature>
<dbReference type="InterPro" id="IPR006352">
    <property type="entry name" value="GlmM_bact"/>
</dbReference>
<dbReference type="InterPro" id="IPR005846">
    <property type="entry name" value="A-D-PHexomutase_a/b/a-III"/>
</dbReference>
<dbReference type="CDD" id="cd05802">
    <property type="entry name" value="GlmM"/>
    <property type="match status" value="1"/>
</dbReference>
<dbReference type="GO" id="GO:0000287">
    <property type="term" value="F:magnesium ion binding"/>
    <property type="evidence" value="ECO:0007669"/>
    <property type="project" value="UniProtKB-UniRule"/>
</dbReference>
<evidence type="ECO:0000256" key="1">
    <source>
        <dbReference type="ARBA" id="ARBA00010231"/>
    </source>
</evidence>
<evidence type="ECO:0000256" key="11">
    <source>
        <dbReference type="RuleBase" id="RU004327"/>
    </source>
</evidence>
<dbReference type="Gene3D" id="3.30.310.50">
    <property type="entry name" value="Alpha-D-phosphohexomutase, C-terminal domain"/>
    <property type="match status" value="1"/>
</dbReference>
<dbReference type="InterPro" id="IPR005841">
    <property type="entry name" value="Alpha-D-phosphohexomutase_SF"/>
</dbReference>
<dbReference type="GO" id="GO:0008966">
    <property type="term" value="F:phosphoglucosamine mutase activity"/>
    <property type="evidence" value="ECO:0007669"/>
    <property type="project" value="UniProtKB-UniRule"/>
</dbReference>
<dbReference type="GO" id="GO:0005975">
    <property type="term" value="P:carbohydrate metabolic process"/>
    <property type="evidence" value="ECO:0007669"/>
    <property type="project" value="InterPro"/>
</dbReference>
<dbReference type="FunFam" id="3.30.310.50:FF:000001">
    <property type="entry name" value="Phosphoglucosamine mutase"/>
    <property type="match status" value="1"/>
</dbReference>
<dbReference type="PANTHER" id="PTHR42946">
    <property type="entry name" value="PHOSPHOHEXOSE MUTASE"/>
    <property type="match status" value="1"/>
</dbReference>
<dbReference type="InterPro" id="IPR036900">
    <property type="entry name" value="A-D-PHexomutase_C_sf"/>
</dbReference>
<dbReference type="GO" id="GO:0004615">
    <property type="term" value="F:phosphomannomutase activity"/>
    <property type="evidence" value="ECO:0007669"/>
    <property type="project" value="TreeGrafter"/>
</dbReference>
<comment type="catalytic activity">
    <reaction evidence="6 9 11">
        <text>alpha-D-glucosamine 1-phosphate = D-glucosamine 6-phosphate</text>
        <dbReference type="Rhea" id="RHEA:23424"/>
        <dbReference type="ChEBI" id="CHEBI:58516"/>
        <dbReference type="ChEBI" id="CHEBI:58725"/>
        <dbReference type="EC" id="5.4.2.10"/>
    </reaction>
</comment>
<evidence type="ECO:0000256" key="2">
    <source>
        <dbReference type="ARBA" id="ARBA00022553"/>
    </source>
</evidence>
<feature type="binding site" evidence="9">
    <location>
        <position position="241"/>
    </location>
    <ligand>
        <name>Mg(2+)</name>
        <dbReference type="ChEBI" id="CHEBI:18420"/>
    </ligand>
</feature>
<dbReference type="PROSITE" id="PS00710">
    <property type="entry name" value="PGM_PMM"/>
    <property type="match status" value="1"/>
</dbReference>
<dbReference type="Pfam" id="PF02879">
    <property type="entry name" value="PGM_PMM_II"/>
    <property type="match status" value="1"/>
</dbReference>
<gene>
    <name evidence="9 16" type="primary">glmM</name>
    <name evidence="16" type="ORF">C12CBH8_21600</name>
</gene>
<keyword evidence="3 9" id="KW-0479">Metal-binding</keyword>
<evidence type="ECO:0000256" key="5">
    <source>
        <dbReference type="ARBA" id="ARBA00023235"/>
    </source>
</evidence>
<dbReference type="NCBIfam" id="TIGR01455">
    <property type="entry name" value="glmM"/>
    <property type="match status" value="1"/>
</dbReference>
<dbReference type="InterPro" id="IPR016066">
    <property type="entry name" value="A-D-PHexomutase_CS"/>
</dbReference>
<feature type="domain" description="Alpha-D-phosphohexomutase alpha/beta/alpha" evidence="13">
    <location>
        <begin position="3"/>
        <end position="136"/>
    </location>
</feature>
<dbReference type="InterPro" id="IPR005844">
    <property type="entry name" value="A-D-PHexomutase_a/b/a-I"/>
</dbReference>
<evidence type="ECO:0000259" key="15">
    <source>
        <dbReference type="Pfam" id="PF02880"/>
    </source>
</evidence>
<dbReference type="RefSeq" id="WP_090264800.1">
    <property type="nucleotide sequence ID" value="NZ_AP023321.1"/>
</dbReference>
<keyword evidence="17" id="KW-1185">Reference proteome</keyword>
<dbReference type="GO" id="GO:0009252">
    <property type="term" value="P:peptidoglycan biosynthetic process"/>
    <property type="evidence" value="ECO:0007669"/>
    <property type="project" value="TreeGrafter"/>
</dbReference>
<dbReference type="InterPro" id="IPR005845">
    <property type="entry name" value="A-D-PHexomutase_a/b/a-II"/>
</dbReference>
<feature type="binding site" evidence="9">
    <location>
        <position position="243"/>
    </location>
    <ligand>
        <name>Mg(2+)</name>
        <dbReference type="ChEBI" id="CHEBI:18420"/>
    </ligand>
</feature>
<dbReference type="AlphaFoldDB" id="A0A7I8D3X2"/>
<evidence type="ECO:0000259" key="14">
    <source>
        <dbReference type="Pfam" id="PF02879"/>
    </source>
</evidence>
<dbReference type="FunFam" id="3.40.120.10:FF:000001">
    <property type="entry name" value="Phosphoglucosamine mutase"/>
    <property type="match status" value="1"/>
</dbReference>
<feature type="domain" description="Alpha-D-phosphohexomutase alpha/beta/alpha" evidence="14">
    <location>
        <begin position="158"/>
        <end position="254"/>
    </location>
</feature>
<evidence type="ECO:0000256" key="6">
    <source>
        <dbReference type="ARBA" id="ARBA00050364"/>
    </source>
</evidence>
<dbReference type="Pfam" id="PF02878">
    <property type="entry name" value="PGM_PMM_I"/>
    <property type="match status" value="1"/>
</dbReference>
<dbReference type="Pfam" id="PF00408">
    <property type="entry name" value="PGM_PMM_IV"/>
    <property type="match status" value="1"/>
</dbReference>
<feature type="domain" description="Alpha-D-phosphohexomutase C-terminal" evidence="12">
    <location>
        <begin position="374"/>
        <end position="442"/>
    </location>
</feature>
<comment type="PTM">
    <text evidence="9">Activated by phosphorylation.</text>
</comment>
<feature type="binding site" description="via phosphate group" evidence="9">
    <location>
        <position position="101"/>
    </location>
    <ligand>
        <name>Mg(2+)</name>
        <dbReference type="ChEBI" id="CHEBI:18420"/>
    </ligand>
</feature>